<gene>
    <name evidence="8" type="ORF">MNKW57_22310</name>
</gene>
<comment type="similarity">
    <text evidence="2">Belongs to the N-acetylmuramoyl-L-alanine amidase 2 family.</text>
</comment>
<evidence type="ECO:0000256" key="6">
    <source>
        <dbReference type="SAM" id="SignalP"/>
    </source>
</evidence>
<feature type="signal peptide" evidence="6">
    <location>
        <begin position="1"/>
        <end position="18"/>
    </location>
</feature>
<dbReference type="PANTHER" id="PTHR30417">
    <property type="entry name" value="N-ACETYLMURAMOYL-L-ALANINE AMIDASE AMID"/>
    <property type="match status" value="1"/>
</dbReference>
<keyword evidence="5" id="KW-0961">Cell wall biogenesis/degradation</keyword>
<dbReference type="InterPro" id="IPR036505">
    <property type="entry name" value="Amidase/PGRP_sf"/>
</dbReference>
<evidence type="ECO:0000256" key="1">
    <source>
        <dbReference type="ARBA" id="ARBA00001561"/>
    </source>
</evidence>
<evidence type="ECO:0000256" key="5">
    <source>
        <dbReference type="ARBA" id="ARBA00023316"/>
    </source>
</evidence>
<organism evidence="8 9">
    <name type="scientific">Biformimicrobium ophioploci</name>
    <dbReference type="NCBI Taxonomy" id="3036711"/>
    <lineage>
        <taxon>Bacteria</taxon>
        <taxon>Pseudomonadati</taxon>
        <taxon>Pseudomonadota</taxon>
        <taxon>Gammaproteobacteria</taxon>
        <taxon>Cellvibrionales</taxon>
        <taxon>Microbulbiferaceae</taxon>
        <taxon>Biformimicrobium</taxon>
    </lineage>
</organism>
<evidence type="ECO:0000256" key="3">
    <source>
        <dbReference type="ARBA" id="ARBA00011901"/>
    </source>
</evidence>
<evidence type="ECO:0000259" key="7">
    <source>
        <dbReference type="SMART" id="SM00644"/>
    </source>
</evidence>
<evidence type="ECO:0000256" key="2">
    <source>
        <dbReference type="ARBA" id="ARBA00007553"/>
    </source>
</evidence>
<feature type="domain" description="N-acetylmuramoyl-L-alanine amidase" evidence="7">
    <location>
        <begin position="23"/>
        <end position="205"/>
    </location>
</feature>
<comment type="caution">
    <text evidence="8">The sequence shown here is derived from an EMBL/GenBank/DDBJ whole genome shotgun (WGS) entry which is preliminary data.</text>
</comment>
<keyword evidence="6" id="KW-0732">Signal</keyword>
<dbReference type="EMBL" id="BSYJ01000004">
    <property type="protein sequence ID" value="GMG87910.1"/>
    <property type="molecule type" value="Genomic_DNA"/>
</dbReference>
<dbReference type="Pfam" id="PF01510">
    <property type="entry name" value="Amidase_2"/>
    <property type="match status" value="1"/>
</dbReference>
<name>A0ABQ6M0N4_9GAMM</name>
<keyword evidence="4" id="KW-0378">Hydrolase</keyword>
<reference evidence="8 9" key="1">
    <citation type="submission" date="2023-04" db="EMBL/GenBank/DDBJ databases">
        <title>Marinobulbifer ophiurae gen. nov., sp. Nov., isolate from tissue of brittle star Ophioplocus japonicus.</title>
        <authorList>
            <person name="Kawano K."/>
            <person name="Sawayama S."/>
            <person name="Nakagawa S."/>
        </authorList>
    </citation>
    <scope>NUCLEOTIDE SEQUENCE [LARGE SCALE GENOMIC DNA]</scope>
    <source>
        <strain evidence="8 9">NKW57</strain>
    </source>
</reference>
<dbReference type="Proteomes" id="UP001224392">
    <property type="component" value="Unassembled WGS sequence"/>
</dbReference>
<evidence type="ECO:0000313" key="8">
    <source>
        <dbReference type="EMBL" id="GMG87910.1"/>
    </source>
</evidence>
<dbReference type="InterPro" id="IPR036366">
    <property type="entry name" value="PGBDSf"/>
</dbReference>
<dbReference type="InterPro" id="IPR036365">
    <property type="entry name" value="PGBD-like_sf"/>
</dbReference>
<dbReference type="Pfam" id="PF01471">
    <property type="entry name" value="PG_binding_1"/>
    <property type="match status" value="1"/>
</dbReference>
<evidence type="ECO:0000256" key="4">
    <source>
        <dbReference type="ARBA" id="ARBA00022801"/>
    </source>
</evidence>
<dbReference type="InterPro" id="IPR002477">
    <property type="entry name" value="Peptidoglycan-bd-like"/>
</dbReference>
<dbReference type="EC" id="3.5.1.28" evidence="3"/>
<dbReference type="Gene3D" id="3.40.80.10">
    <property type="entry name" value="Peptidoglycan recognition protein-like"/>
    <property type="match status" value="1"/>
</dbReference>
<accession>A0ABQ6M0N4</accession>
<dbReference type="CDD" id="cd06583">
    <property type="entry name" value="PGRP"/>
    <property type="match status" value="1"/>
</dbReference>
<dbReference type="PANTHER" id="PTHR30417:SF1">
    <property type="entry name" value="N-ACETYLMURAMOYL-L-ALANINE AMIDASE AMID"/>
    <property type="match status" value="1"/>
</dbReference>
<feature type="chain" id="PRO_5046695581" description="N-acetylmuramoyl-L-alanine amidase" evidence="6">
    <location>
        <begin position="19"/>
        <end position="327"/>
    </location>
</feature>
<dbReference type="PROSITE" id="PS51257">
    <property type="entry name" value="PROKAR_LIPOPROTEIN"/>
    <property type="match status" value="1"/>
</dbReference>
<keyword evidence="9" id="KW-1185">Reference proteome</keyword>
<dbReference type="InterPro" id="IPR002502">
    <property type="entry name" value="Amidase_domain"/>
</dbReference>
<dbReference type="SMART" id="SM00644">
    <property type="entry name" value="Ami_2"/>
    <property type="match status" value="1"/>
</dbReference>
<comment type="catalytic activity">
    <reaction evidence="1">
        <text>Hydrolyzes the link between N-acetylmuramoyl residues and L-amino acid residues in certain cell-wall glycopeptides.</text>
        <dbReference type="EC" id="3.5.1.28"/>
    </reaction>
</comment>
<proteinExistence type="inferred from homology"/>
<dbReference type="SUPFAM" id="SSF47090">
    <property type="entry name" value="PGBD-like"/>
    <property type="match status" value="1"/>
</dbReference>
<dbReference type="SUPFAM" id="SSF55846">
    <property type="entry name" value="N-acetylmuramoyl-L-alanine amidase-like"/>
    <property type="match status" value="1"/>
</dbReference>
<evidence type="ECO:0000313" key="9">
    <source>
        <dbReference type="Proteomes" id="UP001224392"/>
    </source>
</evidence>
<dbReference type="Gene3D" id="1.10.101.10">
    <property type="entry name" value="PGBD-like superfamily/PGBD"/>
    <property type="match status" value="1"/>
</dbReference>
<sequence>MKKIFKLAAAVATISVLAGCTNTSIEQLPSNNHNGRVGFLVIHHTAIDYQHSVRALTAPHAVSAHYLIPERFDDTWDEEELRVQQLVDESRRAWHAGSSHWQGVDNLNSQSIGIELVQQVRCRAEPPAKTDIAEPDEPESMAQDPAAYARKARASQLCRYPDYDRKQIDLLVELVKDILARHPDIGPTQVVGHADITPMRRTDPGPRFPWEALAKEGIGAWYDNDKVESYWEQLREVPVSVGVVQEALAAYGYGLELTGEIDPQTYATLRSFQMHFRPWDVSGEPDRKSLATLLALLEKYRPHKLQPLLDALHENFPEEDQGLANTQ</sequence>
<protein>
    <recommendedName>
        <fullName evidence="3">N-acetylmuramoyl-L-alanine amidase</fullName>
        <ecNumber evidence="3">3.5.1.28</ecNumber>
    </recommendedName>
</protein>
<dbReference type="InterPro" id="IPR051206">
    <property type="entry name" value="NAMLAA_amidase_2"/>
</dbReference>
<dbReference type="RefSeq" id="WP_285764523.1">
    <property type="nucleotide sequence ID" value="NZ_BSYJ01000004.1"/>
</dbReference>